<dbReference type="SUPFAM" id="SSF55931">
    <property type="entry name" value="Glutamine synthetase/guanido kinase"/>
    <property type="match status" value="1"/>
</dbReference>
<dbReference type="InterPro" id="IPR014746">
    <property type="entry name" value="Gln_synth/guanido_kin_cat_dom"/>
</dbReference>
<dbReference type="OrthoDB" id="240589at2"/>
<dbReference type="STRING" id="1334629.MFUL124B02_07260"/>
<proteinExistence type="predicted"/>
<name>A0A511STD2_MYXFU</name>
<reference evidence="2 3" key="1">
    <citation type="submission" date="2016-10" db="EMBL/GenBank/DDBJ databases">
        <authorList>
            <person name="Varghese N."/>
            <person name="Submissions S."/>
        </authorList>
    </citation>
    <scope>NUCLEOTIDE SEQUENCE [LARGE SCALE GENOMIC DNA]</scope>
    <source>
        <strain evidence="2 3">DSM 16525</strain>
    </source>
</reference>
<keyword evidence="2" id="KW-0436">Ligase</keyword>
<keyword evidence="3" id="KW-1185">Reference proteome</keyword>
<dbReference type="Gene3D" id="3.30.590.20">
    <property type="match status" value="1"/>
</dbReference>
<evidence type="ECO:0000313" key="1">
    <source>
        <dbReference type="EMBL" id="GEN05185.1"/>
    </source>
</evidence>
<dbReference type="EMBL" id="FOIB01000001">
    <property type="protein sequence ID" value="SET15598.1"/>
    <property type="molecule type" value="Genomic_DNA"/>
</dbReference>
<evidence type="ECO:0000313" key="4">
    <source>
        <dbReference type="Proteomes" id="UP000321514"/>
    </source>
</evidence>
<dbReference type="GO" id="GO:0042398">
    <property type="term" value="P:modified amino acid biosynthetic process"/>
    <property type="evidence" value="ECO:0007669"/>
    <property type="project" value="InterPro"/>
</dbReference>
<evidence type="ECO:0000313" key="3">
    <source>
        <dbReference type="Proteomes" id="UP000183760"/>
    </source>
</evidence>
<dbReference type="GO" id="GO:0004357">
    <property type="term" value="F:glutamate-cysteine ligase activity"/>
    <property type="evidence" value="ECO:0007669"/>
    <property type="project" value="InterPro"/>
</dbReference>
<dbReference type="Proteomes" id="UP000321514">
    <property type="component" value="Unassembled WGS sequence"/>
</dbReference>
<accession>A0A511STD2</accession>
<dbReference type="PANTHER" id="PTHR36510:SF3">
    <property type="entry name" value="CONSERVED PROTEIN"/>
    <property type="match status" value="1"/>
</dbReference>
<organism evidence="1 4">
    <name type="scientific">Myxococcus fulvus</name>
    <dbReference type="NCBI Taxonomy" id="33"/>
    <lineage>
        <taxon>Bacteria</taxon>
        <taxon>Pseudomonadati</taxon>
        <taxon>Myxococcota</taxon>
        <taxon>Myxococcia</taxon>
        <taxon>Myxococcales</taxon>
        <taxon>Cystobacterineae</taxon>
        <taxon>Myxococcaceae</taxon>
        <taxon>Myxococcus</taxon>
    </lineage>
</organism>
<dbReference type="PANTHER" id="PTHR36510">
    <property type="entry name" value="GLUTAMATE--CYSTEINE LIGASE 2-RELATED"/>
    <property type="match status" value="1"/>
</dbReference>
<comment type="caution">
    <text evidence="1">The sequence shown here is derived from an EMBL/GenBank/DDBJ whole genome shotgun (WGS) entry which is preliminary data.</text>
</comment>
<sequence>MGLSIQQEEFGPEDYERFSRRLDESLEALRVVLARPGFGEGPTTIGAELELFLVDDRGFPLPMNQQVLARTKDPRVTLEMDRFNLEVNLRPGPLAGRPFTALRAEMEDALAEVRRAAAAEGARVAVIGILPTLREADLGKGALTAQPRYRALNNAIRQRRGKPIEVNIRGEEEALTLAWDDTTLEGANTSFQLHLRVTPADFARLYNAAQLATAPALAISANSPLCLGRKLWDETRVALFRQSVDDRGEPGEGGFQPHARVTFGHGWVREGAYELFAESVALHAPLLPVVGHESPLEHAASGRPPGLEELRLHQSTVWSWNRAVYDPKDAGHLRIELRALPAGPSVVDMVANGAFLLGLTLGLAERIDALLPALPFAHAAGNFIRASRKGLDAELLWPGESAPSPRVVPVVDLVRRLIPVAHRGLVSAGVEADEADRMMEVISRRVDTRRTGARWQRQVLTRLEAGMPRRDALAAMQERYLELTASGAPVHDWPVE</sequence>
<protein>
    <submittedName>
        <fullName evidence="2">Glutamate-cysteine ligase family 2(GCS2)</fullName>
    </submittedName>
</protein>
<dbReference type="AlphaFoldDB" id="A0A511STD2"/>
<reference evidence="1 4" key="2">
    <citation type="submission" date="2019-07" db="EMBL/GenBank/DDBJ databases">
        <title>Whole genome shotgun sequence of Myxococcus fulvus NBRC 100333.</title>
        <authorList>
            <person name="Hosoyama A."/>
            <person name="Uohara A."/>
            <person name="Ohji S."/>
            <person name="Ichikawa N."/>
        </authorList>
    </citation>
    <scope>NUCLEOTIDE SEQUENCE [LARGE SCALE GENOMIC DNA]</scope>
    <source>
        <strain evidence="1 4">NBRC 100333</strain>
    </source>
</reference>
<gene>
    <name evidence="1" type="ORF">MFU01_02220</name>
    <name evidence="2" type="ORF">SAMN05443572_1011270</name>
</gene>
<dbReference type="RefSeq" id="WP_046711390.1">
    <property type="nucleotide sequence ID" value="NZ_BJXR01000006.1"/>
</dbReference>
<dbReference type="InterPro" id="IPR050141">
    <property type="entry name" value="GCL_type2/YbdK_subfam"/>
</dbReference>
<dbReference type="Pfam" id="PF04107">
    <property type="entry name" value="GCS2"/>
    <property type="match status" value="1"/>
</dbReference>
<dbReference type="Proteomes" id="UP000183760">
    <property type="component" value="Unassembled WGS sequence"/>
</dbReference>
<dbReference type="EMBL" id="BJXR01000006">
    <property type="protein sequence ID" value="GEN05185.1"/>
    <property type="molecule type" value="Genomic_DNA"/>
</dbReference>
<evidence type="ECO:0000313" key="2">
    <source>
        <dbReference type="EMBL" id="SET15598.1"/>
    </source>
</evidence>
<dbReference type="PIRSF" id="PIRSF012666">
    <property type="entry name" value="UCP012666"/>
    <property type="match status" value="1"/>
</dbReference>
<dbReference type="InterPro" id="IPR016602">
    <property type="entry name" value="UCP012666"/>
</dbReference>
<dbReference type="InterPro" id="IPR006336">
    <property type="entry name" value="GCS2"/>
</dbReference>